<feature type="compositionally biased region" description="Gly residues" evidence="1">
    <location>
        <begin position="11"/>
        <end position="20"/>
    </location>
</feature>
<dbReference type="EMBL" id="CAJVSB020000462">
    <property type="protein sequence ID" value="CAH2051036.1"/>
    <property type="molecule type" value="Genomic_DNA"/>
</dbReference>
<gene>
    <name evidence="2" type="ORF">TAV2_LOCUS8704</name>
</gene>
<keyword evidence="3" id="KW-1185">Reference proteome</keyword>
<evidence type="ECO:0000256" key="1">
    <source>
        <dbReference type="SAM" id="MobiDB-lite"/>
    </source>
</evidence>
<dbReference type="AlphaFoldDB" id="A0AAU9RTJ1"/>
<comment type="caution">
    <text evidence="2">The sequence shown here is derived from an EMBL/GenBank/DDBJ whole genome shotgun (WGS) entry which is preliminary data.</text>
</comment>
<proteinExistence type="predicted"/>
<reference evidence="2 3" key="1">
    <citation type="submission" date="2022-03" db="EMBL/GenBank/DDBJ databases">
        <authorList>
            <person name="Nunn A."/>
            <person name="Chopra R."/>
            <person name="Nunn A."/>
            <person name="Contreras Garrido A."/>
        </authorList>
    </citation>
    <scope>NUCLEOTIDE SEQUENCE [LARGE SCALE GENOMIC DNA]</scope>
</reference>
<feature type="region of interest" description="Disordered" evidence="1">
    <location>
        <begin position="1"/>
        <end position="23"/>
    </location>
</feature>
<organism evidence="2 3">
    <name type="scientific">Thlaspi arvense</name>
    <name type="common">Field penny-cress</name>
    <dbReference type="NCBI Taxonomy" id="13288"/>
    <lineage>
        <taxon>Eukaryota</taxon>
        <taxon>Viridiplantae</taxon>
        <taxon>Streptophyta</taxon>
        <taxon>Embryophyta</taxon>
        <taxon>Tracheophyta</taxon>
        <taxon>Spermatophyta</taxon>
        <taxon>Magnoliopsida</taxon>
        <taxon>eudicotyledons</taxon>
        <taxon>Gunneridae</taxon>
        <taxon>Pentapetalae</taxon>
        <taxon>rosids</taxon>
        <taxon>malvids</taxon>
        <taxon>Brassicales</taxon>
        <taxon>Brassicaceae</taxon>
        <taxon>Thlaspideae</taxon>
        <taxon>Thlaspi</taxon>
    </lineage>
</organism>
<evidence type="ECO:0000313" key="2">
    <source>
        <dbReference type="EMBL" id="CAH2051036.1"/>
    </source>
</evidence>
<protein>
    <submittedName>
        <fullName evidence="2">Uncharacterized protein</fullName>
    </submittedName>
</protein>
<sequence>MAVRRPAARLRGGGGRGEGWSGDKEVNDFVRLLEEEIDKFTLSLSIKRKSISSDKGISGSS</sequence>
<accession>A0AAU9RTJ1</accession>
<dbReference type="Proteomes" id="UP000836841">
    <property type="component" value="Unassembled WGS sequence"/>
</dbReference>
<name>A0AAU9RTJ1_THLAR</name>
<evidence type="ECO:0000313" key="3">
    <source>
        <dbReference type="Proteomes" id="UP000836841"/>
    </source>
</evidence>